<dbReference type="VEuPathDB" id="TriTrypDB:BCY84_04846"/>
<dbReference type="PANTHER" id="PTHR24361">
    <property type="entry name" value="MITOGEN-ACTIVATED KINASE KINASE KINASE"/>
    <property type="match status" value="1"/>
</dbReference>
<dbReference type="Proteomes" id="UP000246121">
    <property type="component" value="Unassembled WGS sequence"/>
</dbReference>
<evidence type="ECO:0000259" key="1">
    <source>
        <dbReference type="PROSITE" id="PS50011"/>
    </source>
</evidence>
<dbReference type="VEuPathDB" id="TriTrypDB:TcBrA4_0055510"/>
<dbReference type="VEuPathDB" id="TriTrypDB:TcCLB.507213.20"/>
<feature type="domain" description="Protein kinase" evidence="1">
    <location>
        <begin position="22"/>
        <end position="281"/>
    </location>
</feature>
<dbReference type="AlphaFoldDB" id="A0A2V2UQN7"/>
<dbReference type="VEuPathDB" id="TriTrypDB:TcCLB.511301.130"/>
<dbReference type="GO" id="GO:0004674">
    <property type="term" value="F:protein serine/threonine kinase activity"/>
    <property type="evidence" value="ECO:0007669"/>
    <property type="project" value="TreeGrafter"/>
</dbReference>
<dbReference type="VEuPathDB" id="TriTrypDB:Tc_MARK_4659"/>
<dbReference type="PANTHER" id="PTHR24361:SF785">
    <property type="entry name" value="DUAL SPECIFICITY MITOGEN-ACTIVATED PROTEIN KINASE KINASE 1"/>
    <property type="match status" value="1"/>
</dbReference>
<dbReference type="VEuPathDB" id="TriTrypDB:TcCLB.506879.109"/>
<evidence type="ECO:0000313" key="2">
    <source>
        <dbReference type="EMBL" id="PWU86545.1"/>
    </source>
</evidence>
<dbReference type="Pfam" id="PF00069">
    <property type="entry name" value="Pkinase"/>
    <property type="match status" value="1"/>
</dbReference>
<dbReference type="VEuPathDB" id="TriTrypDB:TCSYLVIO_005948"/>
<dbReference type="Gene3D" id="1.10.510.10">
    <property type="entry name" value="Transferase(Phosphotransferase) domain 1"/>
    <property type="match status" value="1"/>
</dbReference>
<dbReference type="VEuPathDB" id="TriTrypDB:TcYC6_0025660"/>
<accession>A0A2V2UQN7</accession>
<dbReference type="VEuPathDB" id="TriTrypDB:ECC02_003244"/>
<name>A0A2V2UQN7_TRYCR</name>
<gene>
    <name evidence="2" type="ORF">C4B63_117g57</name>
</gene>
<dbReference type="InterPro" id="IPR000719">
    <property type="entry name" value="Prot_kinase_dom"/>
</dbReference>
<dbReference type="VEuPathDB" id="TriTrypDB:C4B63_117g57"/>
<dbReference type="GO" id="GO:0005524">
    <property type="term" value="F:ATP binding"/>
    <property type="evidence" value="ECO:0007669"/>
    <property type="project" value="InterPro"/>
</dbReference>
<protein>
    <recommendedName>
        <fullName evidence="1">Protein kinase domain-containing protein</fullName>
    </recommendedName>
</protein>
<dbReference type="InterPro" id="IPR053235">
    <property type="entry name" value="Ser_Thr_kinase"/>
</dbReference>
<dbReference type="PROSITE" id="PS00109">
    <property type="entry name" value="PROTEIN_KINASE_TYR"/>
    <property type="match status" value="1"/>
</dbReference>
<comment type="caution">
    <text evidence="2">The sequence shown here is derived from an EMBL/GenBank/DDBJ whole genome shotgun (WGS) entry which is preliminary data.</text>
</comment>
<dbReference type="PROSITE" id="PS50011">
    <property type="entry name" value="PROTEIN_KINASE_DOM"/>
    <property type="match status" value="1"/>
</dbReference>
<sequence length="298" mass="33694">MDEEDAERTEAPTVRALCDNSWEERVLVRRGKHSRFYHVHWAKGGVWLGLKEEECVDPLTTVRNVLPIQRLHSKFILHHYDICVDANRDTLLLVLTELMDYSLSDVMHRHCSRGHLTECQARAIAFLTLHALVDLHDRIGMVHGDLSPSNILLRATGELKLGDLSSAMPVNAAVDCFSGTVLYTAVEVLRDRQWASSPSSDVWALGVTLHECVNGSHPFSGNSDENFWEFLSLMEAAMQAQQQPLCPPCFSRDFHDILSAMLCWDPARRPTVRSLLEHAWFSQYNVAAAQRVLCLIAH</sequence>
<dbReference type="GO" id="GO:0005737">
    <property type="term" value="C:cytoplasm"/>
    <property type="evidence" value="ECO:0007669"/>
    <property type="project" value="TreeGrafter"/>
</dbReference>
<dbReference type="InterPro" id="IPR008266">
    <property type="entry name" value="Tyr_kinase_AS"/>
</dbReference>
<dbReference type="VEuPathDB" id="TriTrypDB:TcG_08955"/>
<dbReference type="VEuPathDB" id="TriTrypDB:TcCL_ESM05776"/>
<dbReference type="VEuPathDB" id="TriTrypDB:C3747_201g44"/>
<dbReference type="InterPro" id="IPR011009">
    <property type="entry name" value="Kinase-like_dom_sf"/>
</dbReference>
<dbReference type="EMBL" id="PRFA01000117">
    <property type="protein sequence ID" value="PWU86545.1"/>
    <property type="molecule type" value="Genomic_DNA"/>
</dbReference>
<organism evidence="2 3">
    <name type="scientific">Trypanosoma cruzi</name>
    <dbReference type="NCBI Taxonomy" id="5693"/>
    <lineage>
        <taxon>Eukaryota</taxon>
        <taxon>Discoba</taxon>
        <taxon>Euglenozoa</taxon>
        <taxon>Kinetoplastea</taxon>
        <taxon>Metakinetoplastina</taxon>
        <taxon>Trypanosomatida</taxon>
        <taxon>Trypanosomatidae</taxon>
        <taxon>Trypanosoma</taxon>
        <taxon>Schizotrypanum</taxon>
    </lineage>
</organism>
<reference evidence="2 3" key="1">
    <citation type="journal article" date="2018" name="Microb. Genom.">
        <title>Expanding an expanded genome: long-read sequencing of Trypanosoma cruzi.</title>
        <authorList>
            <person name="Berna L."/>
            <person name="Rodriguez M."/>
            <person name="Chiribao M.L."/>
            <person name="Parodi-Talice A."/>
            <person name="Pita S."/>
            <person name="Rijo G."/>
            <person name="Alvarez-Valin F."/>
            <person name="Robello C."/>
        </authorList>
    </citation>
    <scope>NUCLEOTIDE SEQUENCE [LARGE SCALE GENOMIC DNA]</scope>
    <source>
        <strain evidence="2 3">Dm28c</strain>
    </source>
</reference>
<dbReference type="SUPFAM" id="SSF56112">
    <property type="entry name" value="Protein kinase-like (PK-like)"/>
    <property type="match status" value="1"/>
</dbReference>
<evidence type="ECO:0000313" key="3">
    <source>
        <dbReference type="Proteomes" id="UP000246121"/>
    </source>
</evidence>
<proteinExistence type="predicted"/>